<keyword evidence="3" id="KW-1185">Reference proteome</keyword>
<feature type="domain" description="Tail specific protease" evidence="1">
    <location>
        <begin position="501"/>
        <end position="589"/>
    </location>
</feature>
<dbReference type="InterPro" id="IPR029045">
    <property type="entry name" value="ClpP/crotonase-like_dom_sf"/>
</dbReference>
<proteinExistence type="predicted"/>
<dbReference type="Gene3D" id="2.30.42.10">
    <property type="match status" value="1"/>
</dbReference>
<dbReference type="SUPFAM" id="SSF52096">
    <property type="entry name" value="ClpP/crotonase"/>
    <property type="match status" value="1"/>
</dbReference>
<dbReference type="KEGG" id="psac:PSM36_0522"/>
<reference evidence="3" key="1">
    <citation type="submission" date="2016-08" db="EMBL/GenBank/DDBJ databases">
        <authorList>
            <person name="Wibberg D."/>
        </authorList>
    </citation>
    <scope>NUCLEOTIDE SEQUENCE [LARGE SCALE GENOMIC DNA]</scope>
</reference>
<evidence type="ECO:0000313" key="2">
    <source>
        <dbReference type="EMBL" id="SCD19352.1"/>
    </source>
</evidence>
<dbReference type="AlphaFoldDB" id="A0A1R3SZX1"/>
<evidence type="ECO:0000313" key="3">
    <source>
        <dbReference type="Proteomes" id="UP000187464"/>
    </source>
</evidence>
<dbReference type="InterPro" id="IPR005151">
    <property type="entry name" value="Tail-specific_protease"/>
</dbReference>
<dbReference type="Pfam" id="PF03572">
    <property type="entry name" value="Peptidase_S41"/>
    <property type="match status" value="1"/>
</dbReference>
<dbReference type="EMBL" id="LT605205">
    <property type="protein sequence ID" value="SCD19352.1"/>
    <property type="molecule type" value="Genomic_DNA"/>
</dbReference>
<dbReference type="GO" id="GO:0006508">
    <property type="term" value="P:proteolysis"/>
    <property type="evidence" value="ECO:0007669"/>
    <property type="project" value="InterPro"/>
</dbReference>
<evidence type="ECO:0000259" key="1">
    <source>
        <dbReference type="Pfam" id="PF03572"/>
    </source>
</evidence>
<dbReference type="Proteomes" id="UP000187464">
    <property type="component" value="Chromosome I"/>
</dbReference>
<dbReference type="GO" id="GO:0008236">
    <property type="term" value="F:serine-type peptidase activity"/>
    <property type="evidence" value="ECO:0007669"/>
    <property type="project" value="InterPro"/>
</dbReference>
<dbReference type="Gene3D" id="3.90.226.10">
    <property type="entry name" value="2-enoyl-CoA Hydratase, Chain A, domain 1"/>
    <property type="match status" value="1"/>
</dbReference>
<organism evidence="2 3">
    <name type="scientific">Proteiniphilum saccharofermentans</name>
    <dbReference type="NCBI Taxonomy" id="1642647"/>
    <lineage>
        <taxon>Bacteria</taxon>
        <taxon>Pseudomonadati</taxon>
        <taxon>Bacteroidota</taxon>
        <taxon>Bacteroidia</taxon>
        <taxon>Bacteroidales</taxon>
        <taxon>Dysgonomonadaceae</taxon>
        <taxon>Proteiniphilum</taxon>
    </lineage>
</organism>
<gene>
    <name evidence="2" type="ORF">PSM36_0522</name>
</gene>
<sequence length="613" mass="70116">MKFSTILIIALVTFCIGCKRKPDNIAQDQGMFLQNLETFSRLYGYARWFHPSDEAQEIDWDKFAVLGIQKVENVNSCAELRDTLYRLFSPIVQELQIYETQKPEIFDPEILLSPDPKAKPVAWQHYGVYVDNRPNIYNSIRTYKSEIDTAMFDRIPQFGEIIKEPIGSNLICVIPLTLLTNDISTYPKTDKPTLARFQSELDNINIDGHFFDPQVNLASVIITWNVLQHFFPYFDVIDTDWNEVLGETIKSTLTNKRKKDFFVTLSQMISKIDDGHGIVFEEPMYLLPIRTEFIENKIVITASNDTTLKRGDIILDIDGKSVMDALDEKEKIISGSPQLRRYRALNILGGKLDQGNAINIHTFEFANNKKENKPELGGGTRLLIERDGKGQNLIVANSRDGSIIFNPIDGREYLSETIIEIESGIYYINMSNCTEKEFEQKKDILAKAKAVIYDQRGSSRLSFFQILPYLIEEPVTSAWWNVPQTVYPDRKEVEFHISNWTVQPKQPFFKSKSIIINDPSVVSAGETMMGIIDHYNLATTVGELTAGCNGNVNYINLPCGYRVMWTGMKVLKHDGNQLYLKGFEPDYPVNKTIKAIREGRDEYLEKALEVARL</sequence>
<dbReference type="Gene3D" id="3.30.750.44">
    <property type="match status" value="1"/>
</dbReference>
<dbReference type="RefSeq" id="WP_083710900.1">
    <property type="nucleotide sequence ID" value="NZ_LT605205.1"/>
</dbReference>
<dbReference type="STRING" id="1642647.PSM36_0522"/>
<protein>
    <recommendedName>
        <fullName evidence="1">Tail specific protease domain-containing protein</fullName>
    </recommendedName>
</protein>
<name>A0A1R3SZX1_9BACT</name>
<accession>A0A1R3SZX1</accession>
<dbReference type="InterPro" id="IPR036034">
    <property type="entry name" value="PDZ_sf"/>
</dbReference>